<comment type="caution">
    <text evidence="1">The sequence shown here is derived from an EMBL/GenBank/DDBJ whole genome shotgun (WGS) entry which is preliminary data.</text>
</comment>
<gene>
    <name evidence="1" type="ORF">DY245_26285</name>
</gene>
<evidence type="ECO:0000313" key="1">
    <source>
        <dbReference type="EMBL" id="REK87582.1"/>
    </source>
</evidence>
<proteinExistence type="predicted"/>
<reference evidence="1 2" key="1">
    <citation type="submission" date="2018-08" db="EMBL/GenBank/DDBJ databases">
        <title>Streptomyces NEAU-D10 sp. nov., a novel Actinomycete isolated from soil.</title>
        <authorList>
            <person name="Jin L."/>
        </authorList>
    </citation>
    <scope>NUCLEOTIDE SEQUENCE [LARGE SCALE GENOMIC DNA]</scope>
    <source>
        <strain evidence="1 2">NEAU-D10</strain>
    </source>
</reference>
<dbReference type="RefSeq" id="WP_128509683.1">
    <property type="nucleotide sequence ID" value="NZ_QUAC01000209.1"/>
</dbReference>
<keyword evidence="2" id="KW-1185">Reference proteome</keyword>
<dbReference type="EMBL" id="QUAC01000209">
    <property type="protein sequence ID" value="REK87582.1"/>
    <property type="molecule type" value="Genomic_DNA"/>
</dbReference>
<dbReference type="AlphaFoldDB" id="A0A371PYL1"/>
<organism evidence="1 2">
    <name type="scientific">Streptomyces inhibens</name>
    <dbReference type="NCBI Taxonomy" id="2293571"/>
    <lineage>
        <taxon>Bacteria</taxon>
        <taxon>Bacillati</taxon>
        <taxon>Actinomycetota</taxon>
        <taxon>Actinomycetes</taxon>
        <taxon>Kitasatosporales</taxon>
        <taxon>Streptomycetaceae</taxon>
        <taxon>Streptomyces</taxon>
    </lineage>
</organism>
<dbReference type="Proteomes" id="UP000262477">
    <property type="component" value="Unassembled WGS sequence"/>
</dbReference>
<sequence>MRSVRDGVRSGYLQLANQVQAAAPPLLARLGERIRSARRALAKRGRAAVPFLLRAARAGLLAGALGAVVSVPGLILRGVAATCGGLLRWMHLAPRNGKPWGARFTRWGPNAAKWAFTKLMRSAKTKWADAVRADVLTDFDEPGRRSTAGPGSSVAWPTDHFGGNLVSVFTRETEGVREAYARYEPPMMLAVAAEYWGLPEGLTSTGEAIRQLAVSTADKYPADARMADLVAQVYSLLHQASQKAAEVGPLFAKVHEHDLRRYEEPRPGEHMWNILERRQDGSFSQHQPSHFVAVTQDVAHVYARYEPGHMRQVAAEFEGIPDGIENVAAAVQLLQTRSNEKYPVDKAIVDALADVHMLLMKAASAAQDLMPNFRRLHAPDISRHEAPRNGEESEGMWDV</sequence>
<dbReference type="OrthoDB" id="4048184at2"/>
<name>A0A371PYL1_STRIH</name>
<accession>A0A371PYL1</accession>
<protein>
    <submittedName>
        <fullName evidence="1">Uncharacterized protein</fullName>
    </submittedName>
</protein>
<evidence type="ECO:0000313" key="2">
    <source>
        <dbReference type="Proteomes" id="UP000262477"/>
    </source>
</evidence>